<name>A0A1T0ATP7_9PAST</name>
<gene>
    <name evidence="1" type="ORF">B0187_03255</name>
</gene>
<organism evidence="1 2">
    <name type="scientific">Haemophilus paracuniculus</name>
    <dbReference type="NCBI Taxonomy" id="734"/>
    <lineage>
        <taxon>Bacteria</taxon>
        <taxon>Pseudomonadati</taxon>
        <taxon>Pseudomonadota</taxon>
        <taxon>Gammaproteobacteria</taxon>
        <taxon>Pasteurellales</taxon>
        <taxon>Pasteurellaceae</taxon>
        <taxon>Haemophilus</taxon>
    </lineage>
</organism>
<dbReference type="EMBL" id="MUYA01000004">
    <property type="protein sequence ID" value="OOR99838.1"/>
    <property type="molecule type" value="Genomic_DNA"/>
</dbReference>
<protein>
    <submittedName>
        <fullName evidence="1">Glycosyltransferase</fullName>
    </submittedName>
</protein>
<reference evidence="1 2" key="1">
    <citation type="submission" date="2017-02" db="EMBL/GenBank/DDBJ databases">
        <title>Draft genome sequence of Haemophilus paracuniculus CCUG 43573 type strain.</title>
        <authorList>
            <person name="Engstrom-Jakobsson H."/>
            <person name="Salva-Serra F."/>
            <person name="Thorell K."/>
            <person name="Gonzales-Siles L."/>
            <person name="Karlsson R."/>
            <person name="Boulund F."/>
            <person name="Engstrand L."/>
            <person name="Kristiansson E."/>
            <person name="Moore E."/>
        </authorList>
    </citation>
    <scope>NUCLEOTIDE SEQUENCE [LARGE SCALE GENOMIC DNA]</scope>
    <source>
        <strain evidence="1 2">CCUG 43573</strain>
    </source>
</reference>
<dbReference type="STRING" id="734.B0187_03255"/>
<accession>A0A1T0ATP7</accession>
<dbReference type="InterPro" id="IPR002201">
    <property type="entry name" value="Glyco_trans_9"/>
</dbReference>
<dbReference type="SUPFAM" id="SSF48452">
    <property type="entry name" value="TPR-like"/>
    <property type="match status" value="1"/>
</dbReference>
<evidence type="ECO:0000313" key="2">
    <source>
        <dbReference type="Proteomes" id="UP000190867"/>
    </source>
</evidence>
<dbReference type="Gene3D" id="3.40.50.2000">
    <property type="entry name" value="Glycogen Phosphorylase B"/>
    <property type="match status" value="1"/>
</dbReference>
<dbReference type="RefSeq" id="WP_078236426.1">
    <property type="nucleotide sequence ID" value="NZ_MUYA01000004.1"/>
</dbReference>
<dbReference type="SUPFAM" id="SSF53756">
    <property type="entry name" value="UDP-Glycosyltransferase/glycogen phosphorylase"/>
    <property type="match status" value="1"/>
</dbReference>
<keyword evidence="1" id="KW-0808">Transferase</keyword>
<dbReference type="Proteomes" id="UP000190867">
    <property type="component" value="Unassembled WGS sequence"/>
</dbReference>
<dbReference type="Gene3D" id="1.25.40.10">
    <property type="entry name" value="Tetratricopeptide repeat domain"/>
    <property type="match status" value="1"/>
</dbReference>
<proteinExistence type="predicted"/>
<dbReference type="Pfam" id="PF01075">
    <property type="entry name" value="Glyco_transf_9"/>
    <property type="match status" value="1"/>
</dbReference>
<evidence type="ECO:0000313" key="1">
    <source>
        <dbReference type="EMBL" id="OOR99838.1"/>
    </source>
</evidence>
<dbReference type="GO" id="GO:0016757">
    <property type="term" value="F:glycosyltransferase activity"/>
    <property type="evidence" value="ECO:0007669"/>
    <property type="project" value="InterPro"/>
</dbReference>
<dbReference type="InterPro" id="IPR011990">
    <property type="entry name" value="TPR-like_helical_dom_sf"/>
</dbReference>
<dbReference type="AlphaFoldDB" id="A0A1T0ATP7"/>
<comment type="caution">
    <text evidence="1">The sequence shown here is derived from an EMBL/GenBank/DDBJ whole genome shotgun (WGS) entry which is preliminary data.</text>
</comment>
<sequence>MPNSTLTEQQRFDQILQSPTNTPEQMLNVVRLYDQFVRDFPQSTVGYHNRSDMLKQLGFYDLALRDAERALQLSPNFAMGWCNKAFILNILGRYQEGWAAYEWRWKTDHGTFKDNGWPIPRWQGEPIGDARLLIYAEQGFGDNIQFVRYAIEAKRRGLNVIVVNHAPVENLLNYNLDRYGVESSPNGAGIANLDYYVSMMSLPHYFGTTLDTIPCPTAYLQAEPDFIAKFQQKLTPCKPKIGVVWAGSNQHDRNAARSLSFEQFSRLFGIEAEFHCLQIEVSEADRKRSDSFKNLHFWDHEINDFSDTAGLISQMDLVISVDTSVAHLAAAMGKPTWILITHHPDFRWLLNRNDSPWYENVQLFRQESSLNWESTLDRVVQQLSTLIEDNR</sequence>
<dbReference type="OrthoDB" id="238183at2"/>
<keyword evidence="2" id="KW-1185">Reference proteome</keyword>